<evidence type="ECO:0000256" key="10">
    <source>
        <dbReference type="ARBA" id="ARBA00042072"/>
    </source>
</evidence>
<dbReference type="GO" id="GO:0005737">
    <property type="term" value="C:cytoplasm"/>
    <property type="evidence" value="ECO:0007669"/>
    <property type="project" value="UniProtKB-SubCell"/>
</dbReference>
<dbReference type="AlphaFoldDB" id="A0A4R8A6M3"/>
<keyword evidence="4" id="KW-0597">Phosphoprotein</keyword>
<dbReference type="OrthoDB" id="369398at2"/>
<dbReference type="InterPro" id="IPR016152">
    <property type="entry name" value="PTrfase/Anion_transptr"/>
</dbReference>
<sequence length="147" mass="16715">MLKDILNEAFVETEVRVDSWRDAVRSCGKLLVAKDKIKPMYVDSMIATVEKLGPYMILLPEIALFHGEPGDKVNEPCLSLVTFEHDVDFSEFKDIHIKAAFAFAAVDKDSHMDMLQKLAMLLQDQEFITLLKSHGSKEAILEKIQNY</sequence>
<keyword evidence="6" id="KW-0598">Phosphotransferase system</keyword>
<evidence type="ECO:0000256" key="8">
    <source>
        <dbReference type="ARBA" id="ARBA00037387"/>
    </source>
</evidence>
<dbReference type="GO" id="GO:0009401">
    <property type="term" value="P:phosphoenolpyruvate-dependent sugar phosphotransferase system"/>
    <property type="evidence" value="ECO:0007669"/>
    <property type="project" value="UniProtKB-KW"/>
</dbReference>
<evidence type="ECO:0000313" key="13">
    <source>
        <dbReference type="Proteomes" id="UP000294743"/>
    </source>
</evidence>
<dbReference type="InterPro" id="IPR002178">
    <property type="entry name" value="PTS_EIIA_type-2_dom"/>
</dbReference>
<dbReference type="GO" id="GO:0016301">
    <property type="term" value="F:kinase activity"/>
    <property type="evidence" value="ECO:0007669"/>
    <property type="project" value="UniProtKB-KW"/>
</dbReference>
<dbReference type="InterPro" id="IPR051351">
    <property type="entry name" value="Ascorbate-PTS_EIIA_comp"/>
</dbReference>
<keyword evidence="5" id="KW-0808">Transferase</keyword>
<evidence type="ECO:0000256" key="7">
    <source>
        <dbReference type="ARBA" id="ARBA00022777"/>
    </source>
</evidence>
<evidence type="ECO:0000256" key="9">
    <source>
        <dbReference type="ARBA" id="ARBA00041175"/>
    </source>
</evidence>
<evidence type="ECO:0000256" key="5">
    <source>
        <dbReference type="ARBA" id="ARBA00022679"/>
    </source>
</evidence>
<dbReference type="SUPFAM" id="SSF55804">
    <property type="entry name" value="Phoshotransferase/anion transport protein"/>
    <property type="match status" value="1"/>
</dbReference>
<comment type="subcellular location">
    <subcellularLocation>
        <location evidence="1">Cytoplasm</location>
    </subcellularLocation>
</comment>
<organism evidence="12 13">
    <name type="scientific">Breznakia blatticola</name>
    <dbReference type="NCBI Taxonomy" id="1754012"/>
    <lineage>
        <taxon>Bacteria</taxon>
        <taxon>Bacillati</taxon>
        <taxon>Bacillota</taxon>
        <taxon>Erysipelotrichia</taxon>
        <taxon>Erysipelotrichales</taxon>
        <taxon>Erysipelotrichaceae</taxon>
        <taxon>Breznakia</taxon>
    </lineage>
</organism>
<name>A0A4R8A6M3_9FIRM</name>
<reference evidence="12 13" key="1">
    <citation type="submission" date="2019-03" db="EMBL/GenBank/DDBJ databases">
        <title>Genomic Encyclopedia of Type Strains, Phase IV (KMG-IV): sequencing the most valuable type-strain genomes for metagenomic binning, comparative biology and taxonomic classification.</title>
        <authorList>
            <person name="Goeker M."/>
        </authorList>
    </citation>
    <scope>NUCLEOTIDE SEQUENCE [LARGE SCALE GENOMIC DNA]</scope>
    <source>
        <strain evidence="12 13">DSM 28867</strain>
    </source>
</reference>
<dbReference type="PROSITE" id="PS51094">
    <property type="entry name" value="PTS_EIIA_TYPE_2"/>
    <property type="match status" value="1"/>
</dbReference>
<dbReference type="PANTHER" id="PTHR36203:SF1">
    <property type="entry name" value="ASCORBATE-SPECIFIC PTS SYSTEM EIIA COMPONENT"/>
    <property type="match status" value="1"/>
</dbReference>
<keyword evidence="7" id="KW-0418">Kinase</keyword>
<evidence type="ECO:0000256" key="6">
    <source>
        <dbReference type="ARBA" id="ARBA00022683"/>
    </source>
</evidence>
<protein>
    <recommendedName>
        <fullName evidence="9">Ascorbate-specific PTS system EIIA component</fullName>
    </recommendedName>
    <alternativeName>
        <fullName evidence="10">Ascorbate-specific phosphotransferase enzyme IIA component</fullName>
    </alternativeName>
</protein>
<feature type="domain" description="PTS EIIA type-2" evidence="11">
    <location>
        <begin position="4"/>
        <end position="147"/>
    </location>
</feature>
<evidence type="ECO:0000256" key="2">
    <source>
        <dbReference type="ARBA" id="ARBA00022448"/>
    </source>
</evidence>
<dbReference type="Proteomes" id="UP000294743">
    <property type="component" value="Unassembled WGS sequence"/>
</dbReference>
<dbReference type="RefSeq" id="WP_134167194.1">
    <property type="nucleotide sequence ID" value="NZ_SODD01000001.1"/>
</dbReference>
<evidence type="ECO:0000256" key="3">
    <source>
        <dbReference type="ARBA" id="ARBA00022490"/>
    </source>
</evidence>
<gene>
    <name evidence="12" type="ORF">EDD63_1018</name>
</gene>
<comment type="caution">
    <text evidence="12">The sequence shown here is derived from an EMBL/GenBank/DDBJ whole genome shotgun (WGS) entry which is preliminary data.</text>
</comment>
<dbReference type="PANTHER" id="PTHR36203">
    <property type="entry name" value="ASCORBATE-SPECIFIC PTS SYSTEM EIIA COMPONENT"/>
    <property type="match status" value="1"/>
</dbReference>
<evidence type="ECO:0000256" key="4">
    <source>
        <dbReference type="ARBA" id="ARBA00022553"/>
    </source>
</evidence>
<evidence type="ECO:0000256" key="1">
    <source>
        <dbReference type="ARBA" id="ARBA00004496"/>
    </source>
</evidence>
<keyword evidence="3" id="KW-0963">Cytoplasm</keyword>
<dbReference type="Gene3D" id="3.40.930.10">
    <property type="entry name" value="Mannitol-specific EII, Chain A"/>
    <property type="match status" value="1"/>
</dbReference>
<accession>A0A4R8A6M3</accession>
<keyword evidence="2" id="KW-0813">Transport</keyword>
<proteinExistence type="predicted"/>
<comment type="function">
    <text evidence="8">The phosphoenolpyruvate-dependent sugar phosphotransferase system (sugar PTS), a major carbohydrate active transport system, catalyzes the phosphorylation of incoming sugar substrates concomitantly with their translocation across the cell membrane. The enzyme II UlaABC PTS system is involved in ascorbate transport.</text>
</comment>
<evidence type="ECO:0000313" key="12">
    <source>
        <dbReference type="EMBL" id="TDW26295.1"/>
    </source>
</evidence>
<dbReference type="EMBL" id="SODD01000001">
    <property type="protein sequence ID" value="TDW26295.1"/>
    <property type="molecule type" value="Genomic_DNA"/>
</dbReference>
<dbReference type="Pfam" id="PF00359">
    <property type="entry name" value="PTS_EIIA_2"/>
    <property type="match status" value="1"/>
</dbReference>
<evidence type="ECO:0000259" key="11">
    <source>
        <dbReference type="PROSITE" id="PS51094"/>
    </source>
</evidence>
<keyword evidence="13" id="KW-1185">Reference proteome</keyword>